<dbReference type="Proteomes" id="UP000821865">
    <property type="component" value="Chromosome 1"/>
</dbReference>
<sequence>MRPCPSVFIALLCIAGATVASTSGPSAMAVTATTQPSVEHPPTAQPTPKLVQSLKRVVDDFLGNPRSPLARRLIAAKVSSGCSIGLMKLLRALRNMEPWAYRRKTSSFYCPLYST</sequence>
<comment type="caution">
    <text evidence="1">The sequence shown here is derived from an EMBL/GenBank/DDBJ whole genome shotgun (WGS) entry which is preliminary data.</text>
</comment>
<dbReference type="EMBL" id="CM023470">
    <property type="protein sequence ID" value="KAH7979276.1"/>
    <property type="molecule type" value="Genomic_DNA"/>
</dbReference>
<reference evidence="1" key="1">
    <citation type="submission" date="2020-05" db="EMBL/GenBank/DDBJ databases">
        <title>Large-scale comparative analyses of tick genomes elucidate their genetic diversity and vector capacities.</title>
        <authorList>
            <person name="Jia N."/>
            <person name="Wang J."/>
            <person name="Shi W."/>
            <person name="Du L."/>
            <person name="Sun Y."/>
            <person name="Zhan W."/>
            <person name="Jiang J."/>
            <person name="Wang Q."/>
            <person name="Zhang B."/>
            <person name="Ji P."/>
            <person name="Sakyi L.B."/>
            <person name="Cui X."/>
            <person name="Yuan T."/>
            <person name="Jiang B."/>
            <person name="Yang W."/>
            <person name="Lam T.T.-Y."/>
            <person name="Chang Q."/>
            <person name="Ding S."/>
            <person name="Wang X."/>
            <person name="Zhu J."/>
            <person name="Ruan X."/>
            <person name="Zhao L."/>
            <person name="Wei J."/>
            <person name="Que T."/>
            <person name="Du C."/>
            <person name="Cheng J."/>
            <person name="Dai P."/>
            <person name="Han X."/>
            <person name="Huang E."/>
            <person name="Gao Y."/>
            <person name="Liu J."/>
            <person name="Shao H."/>
            <person name="Ye R."/>
            <person name="Li L."/>
            <person name="Wei W."/>
            <person name="Wang X."/>
            <person name="Wang C."/>
            <person name="Yang T."/>
            <person name="Huo Q."/>
            <person name="Li W."/>
            <person name="Guo W."/>
            <person name="Chen H."/>
            <person name="Zhou L."/>
            <person name="Ni X."/>
            <person name="Tian J."/>
            <person name="Zhou Y."/>
            <person name="Sheng Y."/>
            <person name="Liu T."/>
            <person name="Pan Y."/>
            <person name="Xia L."/>
            <person name="Li J."/>
            <person name="Zhao F."/>
            <person name="Cao W."/>
        </authorList>
    </citation>
    <scope>NUCLEOTIDE SEQUENCE</scope>
    <source>
        <strain evidence="1">Dsil-2018</strain>
    </source>
</reference>
<evidence type="ECO:0000313" key="2">
    <source>
        <dbReference type="Proteomes" id="UP000821865"/>
    </source>
</evidence>
<gene>
    <name evidence="1" type="ORF">HPB49_008931</name>
</gene>
<proteinExistence type="predicted"/>
<name>A0ACB8DY48_DERSI</name>
<keyword evidence="2" id="KW-1185">Reference proteome</keyword>
<evidence type="ECO:0000313" key="1">
    <source>
        <dbReference type="EMBL" id="KAH7979276.1"/>
    </source>
</evidence>
<organism evidence="1 2">
    <name type="scientific">Dermacentor silvarum</name>
    <name type="common">Tick</name>
    <dbReference type="NCBI Taxonomy" id="543639"/>
    <lineage>
        <taxon>Eukaryota</taxon>
        <taxon>Metazoa</taxon>
        <taxon>Ecdysozoa</taxon>
        <taxon>Arthropoda</taxon>
        <taxon>Chelicerata</taxon>
        <taxon>Arachnida</taxon>
        <taxon>Acari</taxon>
        <taxon>Parasitiformes</taxon>
        <taxon>Ixodida</taxon>
        <taxon>Ixodoidea</taxon>
        <taxon>Ixodidae</taxon>
        <taxon>Rhipicephalinae</taxon>
        <taxon>Dermacentor</taxon>
    </lineage>
</organism>
<accession>A0ACB8DY48</accession>
<protein>
    <submittedName>
        <fullName evidence="1">Uncharacterized protein</fullName>
    </submittedName>
</protein>